<gene>
    <name evidence="1" type="ORF">K435DRAFT_779141</name>
</gene>
<accession>A0A4S8M0J8</accession>
<dbReference type="Proteomes" id="UP000297245">
    <property type="component" value="Unassembled WGS sequence"/>
</dbReference>
<protein>
    <submittedName>
        <fullName evidence="1">Uncharacterized protein</fullName>
    </submittedName>
</protein>
<organism evidence="1 2">
    <name type="scientific">Dendrothele bispora (strain CBS 962.96)</name>
    <dbReference type="NCBI Taxonomy" id="1314807"/>
    <lineage>
        <taxon>Eukaryota</taxon>
        <taxon>Fungi</taxon>
        <taxon>Dikarya</taxon>
        <taxon>Basidiomycota</taxon>
        <taxon>Agaricomycotina</taxon>
        <taxon>Agaricomycetes</taxon>
        <taxon>Agaricomycetidae</taxon>
        <taxon>Agaricales</taxon>
        <taxon>Agaricales incertae sedis</taxon>
        <taxon>Dendrothele</taxon>
    </lineage>
</organism>
<dbReference type="EMBL" id="ML179208">
    <property type="protein sequence ID" value="THU95093.1"/>
    <property type="molecule type" value="Genomic_DNA"/>
</dbReference>
<feature type="non-terminal residue" evidence="1">
    <location>
        <position position="54"/>
    </location>
</feature>
<evidence type="ECO:0000313" key="1">
    <source>
        <dbReference type="EMBL" id="THU95093.1"/>
    </source>
</evidence>
<evidence type="ECO:0000313" key="2">
    <source>
        <dbReference type="Proteomes" id="UP000297245"/>
    </source>
</evidence>
<sequence length="54" mass="6166">MHLLDFVHNYETLVLMKESLETKRKTGQVSVQAITGKIKRLPAGSSIQRKELEI</sequence>
<dbReference type="AlphaFoldDB" id="A0A4S8M0J8"/>
<reference evidence="1 2" key="1">
    <citation type="journal article" date="2019" name="Nat. Ecol. Evol.">
        <title>Megaphylogeny resolves global patterns of mushroom evolution.</title>
        <authorList>
            <person name="Varga T."/>
            <person name="Krizsan K."/>
            <person name="Foldi C."/>
            <person name="Dima B."/>
            <person name="Sanchez-Garcia M."/>
            <person name="Sanchez-Ramirez S."/>
            <person name="Szollosi G.J."/>
            <person name="Szarkandi J.G."/>
            <person name="Papp V."/>
            <person name="Albert L."/>
            <person name="Andreopoulos W."/>
            <person name="Angelini C."/>
            <person name="Antonin V."/>
            <person name="Barry K.W."/>
            <person name="Bougher N.L."/>
            <person name="Buchanan P."/>
            <person name="Buyck B."/>
            <person name="Bense V."/>
            <person name="Catcheside P."/>
            <person name="Chovatia M."/>
            <person name="Cooper J."/>
            <person name="Damon W."/>
            <person name="Desjardin D."/>
            <person name="Finy P."/>
            <person name="Geml J."/>
            <person name="Haridas S."/>
            <person name="Hughes K."/>
            <person name="Justo A."/>
            <person name="Karasinski D."/>
            <person name="Kautmanova I."/>
            <person name="Kiss B."/>
            <person name="Kocsube S."/>
            <person name="Kotiranta H."/>
            <person name="LaButti K.M."/>
            <person name="Lechner B.E."/>
            <person name="Liimatainen K."/>
            <person name="Lipzen A."/>
            <person name="Lukacs Z."/>
            <person name="Mihaltcheva S."/>
            <person name="Morgado L.N."/>
            <person name="Niskanen T."/>
            <person name="Noordeloos M.E."/>
            <person name="Ohm R.A."/>
            <person name="Ortiz-Santana B."/>
            <person name="Ovrebo C."/>
            <person name="Racz N."/>
            <person name="Riley R."/>
            <person name="Savchenko A."/>
            <person name="Shiryaev A."/>
            <person name="Soop K."/>
            <person name="Spirin V."/>
            <person name="Szebenyi C."/>
            <person name="Tomsovsky M."/>
            <person name="Tulloss R.E."/>
            <person name="Uehling J."/>
            <person name="Grigoriev I.V."/>
            <person name="Vagvolgyi C."/>
            <person name="Papp T."/>
            <person name="Martin F.M."/>
            <person name="Miettinen O."/>
            <person name="Hibbett D.S."/>
            <person name="Nagy L.G."/>
        </authorList>
    </citation>
    <scope>NUCLEOTIDE SEQUENCE [LARGE SCALE GENOMIC DNA]</scope>
    <source>
        <strain evidence="1 2">CBS 962.96</strain>
    </source>
</reference>
<proteinExistence type="predicted"/>
<name>A0A4S8M0J8_DENBC</name>
<keyword evidence="2" id="KW-1185">Reference proteome</keyword>